<evidence type="ECO:0000259" key="8">
    <source>
        <dbReference type="Pfam" id="PF00324"/>
    </source>
</evidence>
<keyword evidence="3 7" id="KW-0812">Transmembrane</keyword>
<dbReference type="PROSITE" id="PS00218">
    <property type="entry name" value="AMINO_ACID_PERMEASE_1"/>
    <property type="match status" value="1"/>
</dbReference>
<evidence type="ECO:0000313" key="9">
    <source>
        <dbReference type="EMBL" id="OJA10071.1"/>
    </source>
</evidence>
<evidence type="ECO:0000256" key="1">
    <source>
        <dbReference type="ARBA" id="ARBA00004141"/>
    </source>
</evidence>
<dbReference type="PANTHER" id="PTHR43341">
    <property type="entry name" value="AMINO ACID PERMEASE"/>
    <property type="match status" value="1"/>
</dbReference>
<evidence type="ECO:0000256" key="7">
    <source>
        <dbReference type="SAM" id="Phobius"/>
    </source>
</evidence>
<feature type="transmembrane region" description="Helical" evidence="7">
    <location>
        <begin position="35"/>
        <end position="55"/>
    </location>
</feature>
<sequence>MYHKSTRAQATTCPDIAGTLGTGLFLGSGEAISTAGPLGALIAFALVGSVAYASLCSLGEMTSLAPISGTFPHFASRWVDPALGFAVSDI</sequence>
<dbReference type="InterPro" id="IPR050524">
    <property type="entry name" value="APC_YAT"/>
</dbReference>
<dbReference type="STRING" id="180088.A0A1J8PNJ6"/>
<evidence type="ECO:0000256" key="5">
    <source>
        <dbReference type="ARBA" id="ARBA00022989"/>
    </source>
</evidence>
<dbReference type="AlphaFoldDB" id="A0A1J8PNJ6"/>
<dbReference type="Pfam" id="PF00324">
    <property type="entry name" value="AA_permease"/>
    <property type="match status" value="1"/>
</dbReference>
<evidence type="ECO:0000256" key="2">
    <source>
        <dbReference type="ARBA" id="ARBA00022448"/>
    </source>
</evidence>
<reference evidence="9 10" key="1">
    <citation type="submission" date="2016-03" db="EMBL/GenBank/DDBJ databases">
        <title>Comparative genomics of the ectomycorrhizal sister species Rhizopogon vinicolor and Rhizopogon vesiculosus (Basidiomycota: Boletales) reveals a divergence of the mating type B locus.</title>
        <authorList>
            <person name="Mujic A.B."/>
            <person name="Kuo A."/>
            <person name="Tritt A."/>
            <person name="Lipzen A."/>
            <person name="Chen C."/>
            <person name="Johnson J."/>
            <person name="Sharma A."/>
            <person name="Barry K."/>
            <person name="Grigoriev I.V."/>
            <person name="Spatafora J.W."/>
        </authorList>
    </citation>
    <scope>NUCLEOTIDE SEQUENCE [LARGE SCALE GENOMIC DNA]</scope>
    <source>
        <strain evidence="9 10">AM-OR11-056</strain>
    </source>
</reference>
<dbReference type="GO" id="GO:0016020">
    <property type="term" value="C:membrane"/>
    <property type="evidence" value="ECO:0007669"/>
    <property type="project" value="UniProtKB-SubCell"/>
</dbReference>
<dbReference type="PANTHER" id="PTHR43341:SF1">
    <property type="entry name" value="GENERAL AMINO-ACID PERMEASE GAP1"/>
    <property type="match status" value="1"/>
</dbReference>
<organism evidence="9 10">
    <name type="scientific">Rhizopogon vesiculosus</name>
    <dbReference type="NCBI Taxonomy" id="180088"/>
    <lineage>
        <taxon>Eukaryota</taxon>
        <taxon>Fungi</taxon>
        <taxon>Dikarya</taxon>
        <taxon>Basidiomycota</taxon>
        <taxon>Agaricomycotina</taxon>
        <taxon>Agaricomycetes</taxon>
        <taxon>Agaricomycetidae</taxon>
        <taxon>Boletales</taxon>
        <taxon>Suillineae</taxon>
        <taxon>Rhizopogonaceae</taxon>
        <taxon>Rhizopogon</taxon>
    </lineage>
</organism>
<keyword evidence="10" id="KW-1185">Reference proteome</keyword>
<dbReference type="EMBL" id="LVVM01005630">
    <property type="protein sequence ID" value="OJA10071.1"/>
    <property type="molecule type" value="Genomic_DNA"/>
</dbReference>
<keyword evidence="4" id="KW-0029">Amino-acid transport</keyword>
<accession>A0A1J8PNJ6</accession>
<proteinExistence type="predicted"/>
<evidence type="ECO:0000256" key="6">
    <source>
        <dbReference type="ARBA" id="ARBA00023136"/>
    </source>
</evidence>
<evidence type="ECO:0000256" key="4">
    <source>
        <dbReference type="ARBA" id="ARBA00022970"/>
    </source>
</evidence>
<dbReference type="OrthoDB" id="2691451at2759"/>
<evidence type="ECO:0000313" key="10">
    <source>
        <dbReference type="Proteomes" id="UP000183567"/>
    </source>
</evidence>
<comment type="caution">
    <text evidence="9">The sequence shown here is derived from an EMBL/GenBank/DDBJ whole genome shotgun (WGS) entry which is preliminary data.</text>
</comment>
<keyword evidence="5 7" id="KW-1133">Transmembrane helix</keyword>
<dbReference type="Proteomes" id="UP000183567">
    <property type="component" value="Unassembled WGS sequence"/>
</dbReference>
<feature type="domain" description="Amino acid permease/ SLC12A" evidence="8">
    <location>
        <begin position="16"/>
        <end position="88"/>
    </location>
</feature>
<keyword evidence="6 7" id="KW-0472">Membrane</keyword>
<gene>
    <name evidence="9" type="ORF">AZE42_13825</name>
</gene>
<dbReference type="InterPro" id="IPR004841">
    <property type="entry name" value="AA-permease/SLC12A_dom"/>
</dbReference>
<protein>
    <recommendedName>
        <fullName evidence="8">Amino acid permease/ SLC12A domain-containing protein</fullName>
    </recommendedName>
</protein>
<dbReference type="Gene3D" id="1.20.1740.10">
    <property type="entry name" value="Amino acid/polyamine transporter I"/>
    <property type="match status" value="1"/>
</dbReference>
<dbReference type="InterPro" id="IPR004840">
    <property type="entry name" value="Amino_acid_permease_CS"/>
</dbReference>
<keyword evidence="2" id="KW-0813">Transport</keyword>
<name>A0A1J8PNJ6_9AGAM</name>
<comment type="subcellular location">
    <subcellularLocation>
        <location evidence="1">Membrane</location>
        <topology evidence="1">Multi-pass membrane protein</topology>
    </subcellularLocation>
</comment>
<evidence type="ECO:0000256" key="3">
    <source>
        <dbReference type="ARBA" id="ARBA00022692"/>
    </source>
</evidence>
<dbReference type="GO" id="GO:0015171">
    <property type="term" value="F:amino acid transmembrane transporter activity"/>
    <property type="evidence" value="ECO:0007669"/>
    <property type="project" value="TreeGrafter"/>
</dbReference>